<protein>
    <submittedName>
        <fullName evidence="2">Uncharacterized protein</fullName>
    </submittedName>
</protein>
<evidence type="ECO:0000313" key="3">
    <source>
        <dbReference type="Proteomes" id="UP000219369"/>
    </source>
</evidence>
<feature type="region of interest" description="Disordered" evidence="1">
    <location>
        <begin position="1"/>
        <end position="42"/>
    </location>
</feature>
<accession>A0A2H3T029</accession>
<gene>
    <name evidence="2" type="ORF">FRV6_05994</name>
</gene>
<evidence type="ECO:0000313" key="2">
    <source>
        <dbReference type="EMBL" id="SCO81781.1"/>
    </source>
</evidence>
<dbReference type="VEuPathDB" id="FungiDB:FOC4_g10003394"/>
<sequence length="306" mass="33869">MDSKHSPPSSSPPDDPPPPYSSILQSATSAPGTGATTSSSAPKPFVQEYADSSYVPLPKTLIAHYQLSYRNFHLGDESDKKIFAASVYAGVTGVGINRFCILIHNGPSAKDKVLAAAGEPYKSNSTALQFKSLINLSPVLSQENIVKTGDSTVAMEDMSARLLEDGRTVTFPFSIFTERISTADTKGKQEDTNGDFHQEHFEWRMTAKDEILDKNYAHEYKLFRLQPPAAICSSVASDKAVAITSFKRLMSLTKPFRMMFVDVEAQYCPKERWRLMALITALRIWQHEQTSFYSSNAMVETASKCV</sequence>
<dbReference type="Proteomes" id="UP000219369">
    <property type="component" value="Unassembled WGS sequence"/>
</dbReference>
<organism evidence="2 3">
    <name type="scientific">Fusarium oxysporum</name>
    <name type="common">Fusarium vascular wilt</name>
    <dbReference type="NCBI Taxonomy" id="5507"/>
    <lineage>
        <taxon>Eukaryota</taxon>
        <taxon>Fungi</taxon>
        <taxon>Dikarya</taxon>
        <taxon>Ascomycota</taxon>
        <taxon>Pezizomycotina</taxon>
        <taxon>Sordariomycetes</taxon>
        <taxon>Hypocreomycetidae</taxon>
        <taxon>Hypocreales</taxon>
        <taxon>Nectriaceae</taxon>
        <taxon>Fusarium</taxon>
        <taxon>Fusarium oxysporum species complex</taxon>
    </lineage>
</organism>
<dbReference type="VEuPathDB" id="FungiDB:FOXG_08441"/>
<dbReference type="AlphaFoldDB" id="A0A2H3T029"/>
<feature type="compositionally biased region" description="Low complexity" evidence="1">
    <location>
        <begin position="26"/>
        <end position="42"/>
    </location>
</feature>
<proteinExistence type="predicted"/>
<dbReference type="VEuPathDB" id="FungiDB:HZS61_013882"/>
<dbReference type="VEuPathDB" id="FungiDB:FOIG_14403"/>
<evidence type="ECO:0000256" key="1">
    <source>
        <dbReference type="SAM" id="MobiDB-lite"/>
    </source>
</evidence>
<dbReference type="OrthoDB" id="5073671at2759"/>
<reference evidence="3" key="1">
    <citation type="submission" date="2016-09" db="EMBL/GenBank/DDBJ databases">
        <authorList>
            <person name="Guldener U."/>
        </authorList>
    </citation>
    <scope>NUCLEOTIDE SEQUENCE [LARGE SCALE GENOMIC DNA]</scope>
    <source>
        <strain evidence="3">V64-1</strain>
    </source>
</reference>
<dbReference type="EMBL" id="FMJY01000003">
    <property type="protein sequence ID" value="SCO81781.1"/>
    <property type="molecule type" value="Genomic_DNA"/>
</dbReference>
<dbReference type="VEuPathDB" id="FungiDB:FOC1_g10005891"/>
<dbReference type="VEuPathDB" id="FungiDB:FOZG_03496"/>
<feature type="compositionally biased region" description="Pro residues" evidence="1">
    <location>
        <begin position="9"/>
        <end position="20"/>
    </location>
</feature>
<dbReference type="VEuPathDB" id="FungiDB:FOMG_03575"/>
<name>A0A2H3T029_FUSOX</name>